<dbReference type="Pfam" id="PF14659">
    <property type="entry name" value="Phage_int_SAM_3"/>
    <property type="match status" value="1"/>
</dbReference>
<dbReference type="RefSeq" id="WP_061866375.1">
    <property type="nucleotide sequence ID" value="NZ_KQ970811.1"/>
</dbReference>
<dbReference type="AlphaFoldDB" id="A0A139RG19"/>
<evidence type="ECO:0000256" key="3">
    <source>
        <dbReference type="ARBA" id="ARBA00023125"/>
    </source>
</evidence>
<dbReference type="GO" id="GO:0003677">
    <property type="term" value="F:DNA binding"/>
    <property type="evidence" value="ECO:0007669"/>
    <property type="project" value="UniProtKB-KW"/>
</dbReference>
<keyword evidence="2" id="KW-0229">DNA integration</keyword>
<dbReference type="SUPFAM" id="SSF56349">
    <property type="entry name" value="DNA breaking-rejoining enzymes"/>
    <property type="match status" value="1"/>
</dbReference>
<dbReference type="InterPro" id="IPR050090">
    <property type="entry name" value="Tyrosine_recombinase_XerCD"/>
</dbReference>
<dbReference type="InterPro" id="IPR004107">
    <property type="entry name" value="Integrase_SAM-like_N"/>
</dbReference>
<dbReference type="PANTHER" id="PTHR30349:SF64">
    <property type="entry name" value="PROPHAGE INTEGRASE INTD-RELATED"/>
    <property type="match status" value="1"/>
</dbReference>
<dbReference type="EMBL" id="LQZE01000353">
    <property type="protein sequence ID" value="KXU13654.1"/>
    <property type="molecule type" value="Genomic_DNA"/>
</dbReference>
<proteinExistence type="inferred from homology"/>
<dbReference type="InterPro" id="IPR010998">
    <property type="entry name" value="Integrase_recombinase_N"/>
</dbReference>
<dbReference type="GO" id="GO:0006310">
    <property type="term" value="P:DNA recombination"/>
    <property type="evidence" value="ECO:0007669"/>
    <property type="project" value="UniProtKB-KW"/>
</dbReference>
<evidence type="ECO:0000259" key="5">
    <source>
        <dbReference type="PROSITE" id="PS51898"/>
    </source>
</evidence>
<evidence type="ECO:0000256" key="1">
    <source>
        <dbReference type="ARBA" id="ARBA00008857"/>
    </source>
</evidence>
<dbReference type="Gene3D" id="1.10.150.130">
    <property type="match status" value="1"/>
</dbReference>
<dbReference type="CDD" id="cd01189">
    <property type="entry name" value="INT_ICEBs1_C_like"/>
    <property type="match status" value="1"/>
</dbReference>
<sequence length="388" mass="44495">MNINTYTKKDGSTVYRSSVYLGIDTITGKKVKKTITARTKRELKQKALQARVQFDKEGATVYKAVTMNTYQELADSWLENYCHTVKYSTLKGAKDKLKKYLLPAFGDYKLDKLTPPIIQSQVNQWARDYNQLGKGYQEYSTLHALNKRILAYAVTLQVIPSNPARDVIVPRRKPKEGERLKYLDDENLKKFLDYLEQLPNTYKNFYDTVLYKTLLATGLRIREALALEWSDIDLKKGTLSVTKTLNALKEITSPKSKSSIRKITLDNKTVLMLRLYKARQGQAGQEIGLKFEKVFPDSFDNYRDAGGLRFRLEKHLKLAGCPRLSFHAFRHTHASILLNAGLGYKDIQIRLGHSRISMTMDIYSHLSETNQEKTALVYENALENLLSS</sequence>
<protein>
    <submittedName>
        <fullName evidence="6">Integrase</fullName>
    </submittedName>
</protein>
<dbReference type="GO" id="GO:0015074">
    <property type="term" value="P:DNA integration"/>
    <property type="evidence" value="ECO:0007669"/>
    <property type="project" value="UniProtKB-KW"/>
</dbReference>
<evidence type="ECO:0000313" key="7">
    <source>
        <dbReference type="Proteomes" id="UP000072989"/>
    </source>
</evidence>
<organism evidence="6 7">
    <name type="scientific">Streptococcus oralis</name>
    <dbReference type="NCBI Taxonomy" id="1303"/>
    <lineage>
        <taxon>Bacteria</taxon>
        <taxon>Bacillati</taxon>
        <taxon>Bacillota</taxon>
        <taxon>Bacilli</taxon>
        <taxon>Lactobacillales</taxon>
        <taxon>Streptococcaceae</taxon>
        <taxon>Streptococcus</taxon>
    </lineage>
</organism>
<dbReference type="InterPro" id="IPR011010">
    <property type="entry name" value="DNA_brk_join_enz"/>
</dbReference>
<name>A0A139RG19_STROR</name>
<evidence type="ECO:0000256" key="2">
    <source>
        <dbReference type="ARBA" id="ARBA00022908"/>
    </source>
</evidence>
<gene>
    <name evidence="6" type="ORF">SORDD17_01660</name>
</gene>
<feature type="domain" description="Tyr recombinase" evidence="5">
    <location>
        <begin position="178"/>
        <end position="376"/>
    </location>
</feature>
<dbReference type="Pfam" id="PF00589">
    <property type="entry name" value="Phage_integrase"/>
    <property type="match status" value="1"/>
</dbReference>
<comment type="caution">
    <text evidence="6">The sequence shown here is derived from an EMBL/GenBank/DDBJ whole genome shotgun (WGS) entry which is preliminary data.</text>
</comment>
<evidence type="ECO:0000256" key="4">
    <source>
        <dbReference type="ARBA" id="ARBA00023172"/>
    </source>
</evidence>
<keyword evidence="3" id="KW-0238">DNA-binding</keyword>
<dbReference type="PANTHER" id="PTHR30349">
    <property type="entry name" value="PHAGE INTEGRASE-RELATED"/>
    <property type="match status" value="1"/>
</dbReference>
<dbReference type="Gene3D" id="1.10.443.10">
    <property type="entry name" value="Intergrase catalytic core"/>
    <property type="match status" value="1"/>
</dbReference>
<dbReference type="PROSITE" id="PS51898">
    <property type="entry name" value="TYR_RECOMBINASE"/>
    <property type="match status" value="1"/>
</dbReference>
<evidence type="ECO:0000313" key="6">
    <source>
        <dbReference type="EMBL" id="KXU13654.1"/>
    </source>
</evidence>
<reference evidence="6 7" key="1">
    <citation type="submission" date="2016-01" db="EMBL/GenBank/DDBJ databases">
        <title>Highly variable Streptococcus oralis are common among viridans streptococci isolated from primates.</title>
        <authorList>
            <person name="Denapaite D."/>
            <person name="Rieger M."/>
            <person name="Koendgen S."/>
            <person name="Brueckner R."/>
            <person name="Ochigava I."/>
            <person name="Kappeler P."/>
            <person name="Maetz-Rensing K."/>
            <person name="Leendertz F."/>
            <person name="Hakenbeck R."/>
        </authorList>
    </citation>
    <scope>NUCLEOTIDE SEQUENCE [LARGE SCALE GENOMIC DNA]</scope>
    <source>
        <strain evidence="6 7">DD17</strain>
    </source>
</reference>
<dbReference type="PATRIC" id="fig|1303.87.peg.1989"/>
<accession>A0A139RG19</accession>
<dbReference type="InterPro" id="IPR013762">
    <property type="entry name" value="Integrase-like_cat_sf"/>
</dbReference>
<keyword evidence="4" id="KW-0233">DNA recombination</keyword>
<comment type="similarity">
    <text evidence="1">Belongs to the 'phage' integrase family.</text>
</comment>
<dbReference type="InterPro" id="IPR002104">
    <property type="entry name" value="Integrase_catalytic"/>
</dbReference>
<dbReference type="Proteomes" id="UP000072989">
    <property type="component" value="Unassembled WGS sequence"/>
</dbReference>